<keyword evidence="7 9" id="KW-0456">Lyase</keyword>
<dbReference type="PANTHER" id="PTHR43406:SF1">
    <property type="entry name" value="TRYPTOPHAN SYNTHASE ALPHA CHAIN, CHLOROPLASTIC"/>
    <property type="match status" value="1"/>
</dbReference>
<reference evidence="11 12" key="1">
    <citation type="journal article" date="2016" name="Nat. Commun.">
        <title>Thousands of microbial genomes shed light on interconnected biogeochemical processes in an aquifer system.</title>
        <authorList>
            <person name="Anantharaman K."/>
            <person name="Brown C.T."/>
            <person name="Hug L.A."/>
            <person name="Sharon I."/>
            <person name="Castelle C.J."/>
            <person name="Probst A.J."/>
            <person name="Thomas B.C."/>
            <person name="Singh A."/>
            <person name="Wilkins M.J."/>
            <person name="Karaoz U."/>
            <person name="Brodie E.L."/>
            <person name="Williams K.H."/>
            <person name="Hubbard S.S."/>
            <person name="Banfield J.F."/>
        </authorList>
    </citation>
    <scope>NUCLEOTIDE SEQUENCE [LARGE SCALE GENOMIC DNA]</scope>
</reference>
<dbReference type="CDD" id="cd04724">
    <property type="entry name" value="Tryptophan_synthase_alpha"/>
    <property type="match status" value="1"/>
</dbReference>
<feature type="active site" description="Proton acceptor" evidence="9">
    <location>
        <position position="60"/>
    </location>
</feature>
<comment type="caution">
    <text evidence="11">The sequence shown here is derived from an EMBL/GenBank/DDBJ whole genome shotgun (WGS) entry which is preliminary data.</text>
</comment>
<evidence type="ECO:0000256" key="4">
    <source>
        <dbReference type="ARBA" id="ARBA00022605"/>
    </source>
</evidence>
<dbReference type="Proteomes" id="UP000177026">
    <property type="component" value="Unassembled WGS sequence"/>
</dbReference>
<dbReference type="GO" id="GO:0004834">
    <property type="term" value="F:tryptophan synthase activity"/>
    <property type="evidence" value="ECO:0007669"/>
    <property type="project" value="UniProtKB-UniRule"/>
</dbReference>
<dbReference type="EC" id="4.2.1.20" evidence="9"/>
<evidence type="ECO:0000313" key="11">
    <source>
        <dbReference type="EMBL" id="OGK22132.1"/>
    </source>
</evidence>
<comment type="similarity">
    <text evidence="9 10">Belongs to the TrpA family.</text>
</comment>
<evidence type="ECO:0000256" key="8">
    <source>
        <dbReference type="ARBA" id="ARBA00049047"/>
    </source>
</evidence>
<evidence type="ECO:0000313" key="12">
    <source>
        <dbReference type="Proteomes" id="UP000177026"/>
    </source>
</evidence>
<evidence type="ECO:0000256" key="7">
    <source>
        <dbReference type="ARBA" id="ARBA00023239"/>
    </source>
</evidence>
<comment type="catalytic activity">
    <reaction evidence="8 9">
        <text>(1S,2R)-1-C-(indol-3-yl)glycerol 3-phosphate + L-serine = D-glyceraldehyde 3-phosphate + L-tryptophan + H2O</text>
        <dbReference type="Rhea" id="RHEA:10532"/>
        <dbReference type="ChEBI" id="CHEBI:15377"/>
        <dbReference type="ChEBI" id="CHEBI:33384"/>
        <dbReference type="ChEBI" id="CHEBI:57912"/>
        <dbReference type="ChEBI" id="CHEBI:58866"/>
        <dbReference type="ChEBI" id="CHEBI:59776"/>
        <dbReference type="EC" id="4.2.1.20"/>
    </reaction>
</comment>
<dbReference type="FunFam" id="3.20.20.70:FF:000037">
    <property type="entry name" value="Tryptophan synthase alpha chain"/>
    <property type="match status" value="1"/>
</dbReference>
<name>A0A1F7GUE0_9BACT</name>
<keyword evidence="4 9" id="KW-0028">Amino-acid biosynthesis</keyword>
<comment type="pathway">
    <text evidence="2 9">Amino-acid biosynthesis; L-tryptophan biosynthesis; L-tryptophan from chorismate: step 5/5.</text>
</comment>
<evidence type="ECO:0000256" key="9">
    <source>
        <dbReference type="HAMAP-Rule" id="MF_00131"/>
    </source>
</evidence>
<comment type="subunit">
    <text evidence="3 9">Tetramer of two alpha and two beta chains.</text>
</comment>
<proteinExistence type="inferred from homology"/>
<evidence type="ECO:0000256" key="1">
    <source>
        <dbReference type="ARBA" id="ARBA00003365"/>
    </source>
</evidence>
<dbReference type="Gene3D" id="3.20.20.70">
    <property type="entry name" value="Aldolase class I"/>
    <property type="match status" value="1"/>
</dbReference>
<keyword evidence="5 9" id="KW-0822">Tryptophan biosynthesis</keyword>
<dbReference type="AlphaFoldDB" id="A0A1F7GUE0"/>
<accession>A0A1F7GUE0</accession>
<dbReference type="PROSITE" id="PS00167">
    <property type="entry name" value="TRP_SYNTHASE_ALPHA"/>
    <property type="match status" value="1"/>
</dbReference>
<dbReference type="SUPFAM" id="SSF51366">
    <property type="entry name" value="Ribulose-phoshate binding barrel"/>
    <property type="match status" value="1"/>
</dbReference>
<evidence type="ECO:0000256" key="10">
    <source>
        <dbReference type="RuleBase" id="RU003662"/>
    </source>
</evidence>
<feature type="active site" description="Proton acceptor" evidence="9">
    <location>
        <position position="49"/>
    </location>
</feature>
<organism evidence="11 12">
    <name type="scientific">Candidatus Roizmanbacteria bacterium RIFCSPHIGHO2_01_FULL_39_8</name>
    <dbReference type="NCBI Taxonomy" id="1802033"/>
    <lineage>
        <taxon>Bacteria</taxon>
        <taxon>Candidatus Roizmaniibacteriota</taxon>
    </lineage>
</organism>
<dbReference type="EMBL" id="MFZI01000006">
    <property type="protein sequence ID" value="OGK22132.1"/>
    <property type="molecule type" value="Genomic_DNA"/>
</dbReference>
<evidence type="ECO:0000256" key="2">
    <source>
        <dbReference type="ARBA" id="ARBA00004733"/>
    </source>
</evidence>
<evidence type="ECO:0000256" key="5">
    <source>
        <dbReference type="ARBA" id="ARBA00022822"/>
    </source>
</evidence>
<dbReference type="GO" id="GO:0005829">
    <property type="term" value="C:cytosol"/>
    <property type="evidence" value="ECO:0007669"/>
    <property type="project" value="TreeGrafter"/>
</dbReference>
<dbReference type="NCBIfam" id="TIGR00262">
    <property type="entry name" value="trpA"/>
    <property type="match status" value="1"/>
</dbReference>
<dbReference type="InterPro" id="IPR002028">
    <property type="entry name" value="Trp_synthase_suA"/>
</dbReference>
<comment type="function">
    <text evidence="1 9">The alpha subunit is responsible for the aldol cleavage of indoleglycerol phosphate to indole and glyceraldehyde 3-phosphate.</text>
</comment>
<dbReference type="UniPathway" id="UPA00035">
    <property type="reaction ID" value="UER00044"/>
</dbReference>
<dbReference type="PANTHER" id="PTHR43406">
    <property type="entry name" value="TRYPTOPHAN SYNTHASE, ALPHA CHAIN"/>
    <property type="match status" value="1"/>
</dbReference>
<dbReference type="Pfam" id="PF00290">
    <property type="entry name" value="Trp_syntA"/>
    <property type="match status" value="1"/>
</dbReference>
<dbReference type="HAMAP" id="MF_00131">
    <property type="entry name" value="Trp_synth_alpha"/>
    <property type="match status" value="1"/>
</dbReference>
<evidence type="ECO:0000256" key="6">
    <source>
        <dbReference type="ARBA" id="ARBA00023141"/>
    </source>
</evidence>
<evidence type="ECO:0000256" key="3">
    <source>
        <dbReference type="ARBA" id="ARBA00011270"/>
    </source>
</evidence>
<dbReference type="InterPro" id="IPR018204">
    <property type="entry name" value="Trp_synthase_alpha_AS"/>
</dbReference>
<dbReference type="InterPro" id="IPR013785">
    <property type="entry name" value="Aldolase_TIM"/>
</dbReference>
<sequence length="264" mass="29694">MNKIDQKINGLKKCNRIGLMTHLVLGYPNPMDSLKLAKILIDAGSDFVELQIPFSDPIADGPTIMHASEVALRNGATVTKCLELLQKITVYSPIPVLVMCYYNTVFSFGVEEFCHRMKSLNISGLIVPDIPVDEEKNEKFVHFCLKYDLYLIRVISPASSKQRLTLNAKRAKGFVYCISRFGVTGTKSTLDPTLQNYLSNVKKYFSIPIAVGFGISKKEHIDSLQNKADIAIVGSAIIDQIEKSRNYRQNYLDTVKKFIINIKH</sequence>
<protein>
    <recommendedName>
        <fullName evidence="9">Tryptophan synthase alpha chain</fullName>
        <ecNumber evidence="9">4.2.1.20</ecNumber>
    </recommendedName>
</protein>
<keyword evidence="6 9" id="KW-0057">Aromatic amino acid biosynthesis</keyword>
<dbReference type="InterPro" id="IPR011060">
    <property type="entry name" value="RibuloseP-bd_barrel"/>
</dbReference>
<gene>
    <name evidence="9" type="primary">trpA</name>
    <name evidence="11" type="ORF">A2866_04225</name>
</gene>